<name>A0A556MLY9_9SPHI</name>
<reference evidence="2 3" key="1">
    <citation type="submission" date="2019-07" db="EMBL/GenBank/DDBJ databases">
        <authorList>
            <person name="Huq M.A."/>
        </authorList>
    </citation>
    <scope>NUCLEOTIDE SEQUENCE [LARGE SCALE GENOMIC DNA]</scope>
    <source>
        <strain evidence="2 3">MAH-19</strain>
    </source>
</reference>
<dbReference type="AlphaFoldDB" id="A0A556MLY9"/>
<dbReference type="PANTHER" id="PTHR37844">
    <property type="entry name" value="SER/THR PROTEIN PHOSPHATASE SUPERFAMILY (AFU_ORTHOLOGUE AFUA_1G14840)"/>
    <property type="match status" value="1"/>
</dbReference>
<evidence type="ECO:0000313" key="2">
    <source>
        <dbReference type="EMBL" id="TSJ40936.1"/>
    </source>
</evidence>
<protein>
    <submittedName>
        <fullName evidence="2">Metallophosphoesterase</fullName>
    </submittedName>
</protein>
<accession>A0A556MLY9</accession>
<dbReference type="EMBL" id="VLPK01000002">
    <property type="protein sequence ID" value="TSJ40936.1"/>
    <property type="molecule type" value="Genomic_DNA"/>
</dbReference>
<dbReference type="Proteomes" id="UP000318733">
    <property type="component" value="Unassembled WGS sequence"/>
</dbReference>
<dbReference type="SUPFAM" id="SSF56300">
    <property type="entry name" value="Metallo-dependent phosphatases"/>
    <property type="match status" value="1"/>
</dbReference>
<evidence type="ECO:0000313" key="3">
    <source>
        <dbReference type="Proteomes" id="UP000318733"/>
    </source>
</evidence>
<organism evidence="2 3">
    <name type="scientific">Mucilaginibacter corticis</name>
    <dbReference type="NCBI Taxonomy" id="2597670"/>
    <lineage>
        <taxon>Bacteria</taxon>
        <taxon>Pseudomonadati</taxon>
        <taxon>Bacteroidota</taxon>
        <taxon>Sphingobacteriia</taxon>
        <taxon>Sphingobacteriales</taxon>
        <taxon>Sphingobacteriaceae</taxon>
        <taxon>Mucilaginibacter</taxon>
    </lineage>
</organism>
<dbReference type="GO" id="GO:0016787">
    <property type="term" value="F:hydrolase activity"/>
    <property type="evidence" value="ECO:0007669"/>
    <property type="project" value="InterPro"/>
</dbReference>
<dbReference type="InterPro" id="IPR029052">
    <property type="entry name" value="Metallo-depent_PP-like"/>
</dbReference>
<proteinExistence type="predicted"/>
<dbReference type="InterPro" id="IPR004843">
    <property type="entry name" value="Calcineurin-like_PHP"/>
</dbReference>
<dbReference type="OrthoDB" id="356681at2"/>
<feature type="domain" description="Calcineurin-like phosphoesterase" evidence="1">
    <location>
        <begin position="6"/>
        <end position="217"/>
    </location>
</feature>
<dbReference type="Pfam" id="PF00149">
    <property type="entry name" value="Metallophos"/>
    <property type="match status" value="1"/>
</dbReference>
<evidence type="ECO:0000259" key="1">
    <source>
        <dbReference type="Pfam" id="PF00149"/>
    </source>
</evidence>
<keyword evidence="3" id="KW-1185">Reference proteome</keyword>
<dbReference type="PANTHER" id="PTHR37844:SF1">
    <property type="entry name" value="CALCINEURIN-LIKE PHOSPHOESTERASE DOMAIN-CONTAINING PROTEIN"/>
    <property type="match status" value="1"/>
</dbReference>
<gene>
    <name evidence="2" type="ORF">FO440_14465</name>
</gene>
<dbReference type="Gene3D" id="3.60.21.10">
    <property type="match status" value="1"/>
</dbReference>
<sequence>MNIQYASDLHLEFIENEFFLKTNPLTPGADILLLGGDILQFRSMKGHDWFFDYVSENFGVAYWIPGNHEYYNTKLNNRSGIFCEEIRPNVFLVNDYAVTVGNVHLILATMWTKIKPNYQIEIQRRMNDFHLIRVNDNRLTCEDLNEVHQQSVNFIKKELATADPRLIKIVVTHHVPTFMNYPPEYFGDVLNEAFAVNLTDYIYEQGPDYWIYGHHHQNIADFKIGKTTMLTNQLGYVRNNEHLLFDHQKTIKIIS</sequence>
<dbReference type="RefSeq" id="WP_144248974.1">
    <property type="nucleotide sequence ID" value="NZ_VLPK01000002.1"/>
</dbReference>
<comment type="caution">
    <text evidence="2">The sequence shown here is derived from an EMBL/GenBank/DDBJ whole genome shotgun (WGS) entry which is preliminary data.</text>
</comment>